<feature type="transmembrane region" description="Helical" evidence="2">
    <location>
        <begin position="210"/>
        <end position="234"/>
    </location>
</feature>
<proteinExistence type="predicted"/>
<feature type="domain" description="DUF7703" evidence="3">
    <location>
        <begin position="32"/>
        <end position="263"/>
    </location>
</feature>
<dbReference type="PANTHER" id="PTHR37013:SF5">
    <property type="entry name" value="INTEGRAL MEMBRANE PROTEIN"/>
    <property type="match status" value="1"/>
</dbReference>
<feature type="region of interest" description="Disordered" evidence="1">
    <location>
        <begin position="286"/>
        <end position="337"/>
    </location>
</feature>
<evidence type="ECO:0000259" key="3">
    <source>
        <dbReference type="Pfam" id="PF24802"/>
    </source>
</evidence>
<keyword evidence="5" id="KW-1185">Reference proteome</keyword>
<keyword evidence="2" id="KW-0472">Membrane</keyword>
<dbReference type="EMBL" id="MDDG01000001">
    <property type="protein sequence ID" value="OQE46968.1"/>
    <property type="molecule type" value="Genomic_DNA"/>
</dbReference>
<evidence type="ECO:0000313" key="5">
    <source>
        <dbReference type="Proteomes" id="UP000191500"/>
    </source>
</evidence>
<protein>
    <recommendedName>
        <fullName evidence="3">DUF7703 domain-containing protein</fullName>
    </recommendedName>
</protein>
<feature type="compositionally biased region" description="Polar residues" evidence="1">
    <location>
        <begin position="299"/>
        <end position="318"/>
    </location>
</feature>
<feature type="transmembrane region" description="Helical" evidence="2">
    <location>
        <begin position="62"/>
        <end position="87"/>
    </location>
</feature>
<feature type="transmembrane region" description="Helical" evidence="2">
    <location>
        <begin position="93"/>
        <end position="115"/>
    </location>
</feature>
<feature type="transmembrane region" description="Helical" evidence="2">
    <location>
        <begin position="172"/>
        <end position="189"/>
    </location>
</feature>
<sequence length="337" mass="38142">MANMTDISSSPHISDSPEGLHGYHGNNVAVRTLMIVFTSIALYNALELFILLFLTFTRYRGLYFWTLLLSVVLGVIPHAIGYLLGFFSLAPLWFSLTISTIGFYVMVPGQSIVLYSRLHLVVQSNKVLRFVLWLIIIDAMLLLIPTTVLTFFTAYVASRPAIHGYNIMERLQLAWFCAQEILISGIYITETVKLLRLMPDKDQRRSRIMYELLAINAVIILLDVCLLVVEYIGYFNLQTTLKAMVYSIKLKLEFGVLGKLVNIVQNPRSQPTSSDYEEYPGFVDPTQFTSDVTHAAPRESQQGGRRGWNTMSVESLPSSERRIRPSTRSTDNSTHPS</sequence>
<feature type="transmembrane region" description="Helical" evidence="2">
    <location>
        <begin position="127"/>
        <end position="152"/>
    </location>
</feature>
<keyword evidence="2" id="KW-0812">Transmembrane</keyword>
<feature type="compositionally biased region" description="Polar residues" evidence="1">
    <location>
        <begin position="326"/>
        <end position="337"/>
    </location>
</feature>
<dbReference type="AlphaFoldDB" id="A0A1V6V8M9"/>
<keyword evidence="2" id="KW-1133">Transmembrane helix</keyword>
<dbReference type="PANTHER" id="PTHR37013">
    <property type="entry name" value="INTEGRAL MEMBRANE PROTEIN (AFU_ORTHOLOGUE AFUA_1G05950)-RELATED"/>
    <property type="match status" value="1"/>
</dbReference>
<dbReference type="Proteomes" id="UP000191500">
    <property type="component" value="Unassembled WGS sequence"/>
</dbReference>
<accession>A0A1V6V8M9</accession>
<gene>
    <name evidence="4" type="ORF">PENCOP_c001G06824</name>
</gene>
<organism evidence="4 5">
    <name type="scientific">Penicillium coprophilum</name>
    <dbReference type="NCBI Taxonomy" id="36646"/>
    <lineage>
        <taxon>Eukaryota</taxon>
        <taxon>Fungi</taxon>
        <taxon>Dikarya</taxon>
        <taxon>Ascomycota</taxon>
        <taxon>Pezizomycotina</taxon>
        <taxon>Eurotiomycetes</taxon>
        <taxon>Eurotiomycetidae</taxon>
        <taxon>Eurotiales</taxon>
        <taxon>Aspergillaceae</taxon>
        <taxon>Penicillium</taxon>
    </lineage>
</organism>
<comment type="caution">
    <text evidence="4">The sequence shown here is derived from an EMBL/GenBank/DDBJ whole genome shotgun (WGS) entry which is preliminary data.</text>
</comment>
<evidence type="ECO:0000256" key="1">
    <source>
        <dbReference type="SAM" id="MobiDB-lite"/>
    </source>
</evidence>
<dbReference type="Pfam" id="PF24802">
    <property type="entry name" value="DUF7703"/>
    <property type="match status" value="1"/>
</dbReference>
<name>A0A1V6V8M9_9EURO</name>
<feature type="transmembrane region" description="Helical" evidence="2">
    <location>
        <begin position="33"/>
        <end position="55"/>
    </location>
</feature>
<dbReference type="InterPro" id="IPR056120">
    <property type="entry name" value="DUF7703"/>
</dbReference>
<evidence type="ECO:0000256" key="2">
    <source>
        <dbReference type="SAM" id="Phobius"/>
    </source>
</evidence>
<evidence type="ECO:0000313" key="4">
    <source>
        <dbReference type="EMBL" id="OQE46968.1"/>
    </source>
</evidence>
<reference evidence="5" key="1">
    <citation type="journal article" date="2017" name="Nat. Microbiol.">
        <title>Global analysis of biosynthetic gene clusters reveals vast potential of secondary metabolite production in Penicillium species.</title>
        <authorList>
            <person name="Nielsen J.C."/>
            <person name="Grijseels S."/>
            <person name="Prigent S."/>
            <person name="Ji B."/>
            <person name="Dainat J."/>
            <person name="Nielsen K.F."/>
            <person name="Frisvad J.C."/>
            <person name="Workman M."/>
            <person name="Nielsen J."/>
        </authorList>
    </citation>
    <scope>NUCLEOTIDE SEQUENCE [LARGE SCALE GENOMIC DNA]</scope>
    <source>
        <strain evidence="5">IBT 31321</strain>
    </source>
</reference>